<protein>
    <recommendedName>
        <fullName evidence="2">DNA-directed DNA polymerase</fullName>
        <ecNumber evidence="2">2.7.7.7</ecNumber>
    </recommendedName>
</protein>
<evidence type="ECO:0000256" key="7">
    <source>
        <dbReference type="ARBA" id="ARBA00023125"/>
    </source>
</evidence>
<keyword evidence="3" id="KW-0808">Transferase</keyword>
<comment type="catalytic activity">
    <reaction evidence="8">
        <text>DNA(n) + a 2'-deoxyribonucleoside 5'-triphosphate = DNA(n+1) + diphosphate</text>
        <dbReference type="Rhea" id="RHEA:22508"/>
        <dbReference type="Rhea" id="RHEA-COMP:17339"/>
        <dbReference type="Rhea" id="RHEA-COMP:17340"/>
        <dbReference type="ChEBI" id="CHEBI:33019"/>
        <dbReference type="ChEBI" id="CHEBI:61560"/>
        <dbReference type="ChEBI" id="CHEBI:173112"/>
        <dbReference type="EC" id="2.7.7.7"/>
    </reaction>
</comment>
<evidence type="ECO:0000256" key="1">
    <source>
        <dbReference type="ARBA" id="ARBA00005755"/>
    </source>
</evidence>
<dbReference type="GO" id="GO:0006260">
    <property type="term" value="P:DNA replication"/>
    <property type="evidence" value="ECO:0007669"/>
    <property type="project" value="UniProtKB-KW"/>
</dbReference>
<feature type="domain" description="DNA-directed DNA polymerase family B mitochondria/virus" evidence="9">
    <location>
        <begin position="216"/>
        <end position="333"/>
    </location>
</feature>
<sequence>MNEETIAIRAYTVPKKSNLGKNKPKSYKRPDDNANPTFDRVLVFDTETTTDLYQNLKFGYFETYQYGVLEEKGLFYDPIIVKPKELAILESYSNENNISLYTLEDFRKIFLGEVYDLQTLCIGFNLPFDLTRIVLKSTNARKRKDAFSLELSKNLKYPRLYVTHATNTLSFIEWANSMIWNGFKGNFVDLRTLCHALTDTKHSLESACKAFDTEFQKYKAKEHGVINTTYINYCINDVKSTYSLYQNTKKEFDTYGLKIPVIRAYTPASIGKEFLKKMGVKPFFDKSPKFSNEIIGNIMTGYFGGRTECKIRKTPVKVDVLDFLSMYPTVCTLQNLWKFVIADHIEHVEATQEIIQFVDGVTLRDIQNKEN</sequence>
<evidence type="ECO:0000256" key="6">
    <source>
        <dbReference type="ARBA" id="ARBA00022932"/>
    </source>
</evidence>
<dbReference type="RefSeq" id="WP_157927334.1">
    <property type="nucleotide sequence ID" value="NZ_LT841358.1"/>
</dbReference>
<keyword evidence="6" id="KW-0239">DNA-directed DNA polymerase</keyword>
<dbReference type="SUPFAM" id="SSF56672">
    <property type="entry name" value="DNA/RNA polymerases"/>
    <property type="match status" value="1"/>
</dbReference>
<organism evidence="10 11">
    <name type="scientific">Candidatus Nitrosotalea okcheonensis</name>
    <dbReference type="NCBI Taxonomy" id="1903276"/>
    <lineage>
        <taxon>Archaea</taxon>
        <taxon>Nitrososphaerota</taxon>
        <taxon>Nitrososphaeria</taxon>
        <taxon>Nitrosotaleales</taxon>
        <taxon>Nitrosotaleaceae</taxon>
        <taxon>Nitrosotalea</taxon>
    </lineage>
</organism>
<keyword evidence="11" id="KW-1185">Reference proteome</keyword>
<dbReference type="Pfam" id="PF03175">
    <property type="entry name" value="DNA_pol_B_2"/>
    <property type="match status" value="1"/>
</dbReference>
<gene>
    <name evidence="10" type="ORF">NCS_11156</name>
</gene>
<evidence type="ECO:0000256" key="5">
    <source>
        <dbReference type="ARBA" id="ARBA00022705"/>
    </source>
</evidence>
<keyword evidence="5" id="KW-0235">DNA replication</keyword>
<dbReference type="InterPro" id="IPR012337">
    <property type="entry name" value="RNaseH-like_sf"/>
</dbReference>
<keyword evidence="7" id="KW-0238">DNA-binding</keyword>
<evidence type="ECO:0000256" key="8">
    <source>
        <dbReference type="ARBA" id="ARBA00049244"/>
    </source>
</evidence>
<dbReference type="GO" id="GO:0000166">
    <property type="term" value="F:nucleotide binding"/>
    <property type="evidence" value="ECO:0007669"/>
    <property type="project" value="InterPro"/>
</dbReference>
<keyword evidence="4" id="KW-0548">Nucleotidyltransferase</keyword>
<comment type="similarity">
    <text evidence="1">Belongs to the DNA polymerase type-B family.</text>
</comment>
<evidence type="ECO:0000313" key="11">
    <source>
        <dbReference type="Proteomes" id="UP000230607"/>
    </source>
</evidence>
<dbReference type="InterPro" id="IPR004868">
    <property type="entry name" value="DNA-dir_DNA_pol_B_mt/vir"/>
</dbReference>
<dbReference type="AlphaFoldDB" id="A0A2H1FF97"/>
<dbReference type="OrthoDB" id="142883at2157"/>
<reference evidence="11" key="1">
    <citation type="submission" date="2017-03" db="EMBL/GenBank/DDBJ databases">
        <authorList>
            <person name="Herbold C."/>
        </authorList>
    </citation>
    <scope>NUCLEOTIDE SEQUENCE [LARGE SCALE GENOMIC DNA]</scope>
</reference>
<dbReference type="GO" id="GO:0003677">
    <property type="term" value="F:DNA binding"/>
    <property type="evidence" value="ECO:0007669"/>
    <property type="project" value="UniProtKB-KW"/>
</dbReference>
<dbReference type="GO" id="GO:0003887">
    <property type="term" value="F:DNA-directed DNA polymerase activity"/>
    <property type="evidence" value="ECO:0007669"/>
    <property type="project" value="UniProtKB-KW"/>
</dbReference>
<evidence type="ECO:0000256" key="2">
    <source>
        <dbReference type="ARBA" id="ARBA00012417"/>
    </source>
</evidence>
<name>A0A2H1FF97_9ARCH</name>
<evidence type="ECO:0000259" key="9">
    <source>
        <dbReference type="Pfam" id="PF03175"/>
    </source>
</evidence>
<dbReference type="EC" id="2.7.7.7" evidence="2"/>
<evidence type="ECO:0000256" key="4">
    <source>
        <dbReference type="ARBA" id="ARBA00022695"/>
    </source>
</evidence>
<dbReference type="SUPFAM" id="SSF53098">
    <property type="entry name" value="Ribonuclease H-like"/>
    <property type="match status" value="1"/>
</dbReference>
<evidence type="ECO:0000256" key="3">
    <source>
        <dbReference type="ARBA" id="ARBA00022679"/>
    </source>
</evidence>
<evidence type="ECO:0000313" key="10">
    <source>
        <dbReference type="EMBL" id="SMH71349.1"/>
    </source>
</evidence>
<accession>A0A2H1FF97</accession>
<dbReference type="EMBL" id="LT841358">
    <property type="protein sequence ID" value="SMH71349.1"/>
    <property type="molecule type" value="Genomic_DNA"/>
</dbReference>
<proteinExistence type="inferred from homology"/>
<dbReference type="Proteomes" id="UP000230607">
    <property type="component" value="Chromosome 1"/>
</dbReference>
<dbReference type="InterPro" id="IPR043502">
    <property type="entry name" value="DNA/RNA_pol_sf"/>
</dbReference>